<feature type="transmembrane region" description="Helical" evidence="4">
    <location>
        <begin position="54"/>
        <end position="71"/>
    </location>
</feature>
<feature type="transmembrane region" description="Helical" evidence="4">
    <location>
        <begin position="209"/>
        <end position="229"/>
    </location>
</feature>
<evidence type="ECO:0000256" key="4">
    <source>
        <dbReference type="SAM" id="Phobius"/>
    </source>
</evidence>
<dbReference type="PANTHER" id="PTHR11361">
    <property type="entry name" value="DNA MISMATCH REPAIR PROTEIN MUTS FAMILY MEMBER"/>
    <property type="match status" value="1"/>
</dbReference>
<dbReference type="OrthoDB" id="9802448at2"/>
<organism evidence="6 7">
    <name type="scientific">Clostridium cadaveris</name>
    <dbReference type="NCBI Taxonomy" id="1529"/>
    <lineage>
        <taxon>Bacteria</taxon>
        <taxon>Bacillati</taxon>
        <taxon>Bacillota</taxon>
        <taxon>Clostridia</taxon>
        <taxon>Eubacteriales</taxon>
        <taxon>Clostridiaceae</taxon>
        <taxon>Clostridium</taxon>
    </lineage>
</organism>
<dbReference type="GO" id="GO:0030983">
    <property type="term" value="F:mismatched DNA binding"/>
    <property type="evidence" value="ECO:0007669"/>
    <property type="project" value="InterPro"/>
</dbReference>
<keyword evidence="3" id="KW-0238">DNA-binding</keyword>
<sequence length="593" mass="68602">MNKRYKYDNRIRGYEKFQDKLLKVARTYSNIRLIIAFAAIVLCVVFYKMRREDLFIINLVVMLTAFIFIAVKHSKVIAFIKEVKILKNINLNGIKRIEGKFAEILDTGEEFKDEEHNYCNDLDIFGASSLFQWMNNAVTFKGRERLSRILKGNMSFDKNIIYNRQEAIKELSPLVGFRQRLQGKAIINAEHILNPQDFIEWGKEKGKDISNMFIMVLYIDSAVTIGFFIAAMLNLVSFGFFMAMVLLNVVIIQGNKKNLGSSLDMVGKHYKAMVSYRDMLRLIERRNYKSRLLKGLKDKIKNQSFDSYKEFVELTKLTETIEDRQNAIYLLLNILFFLDFHYYNKLNSWKKIYGDNIEDVLDVIAEFEELSSFADIYYNNDDYAFPIIKDDFIVKGEDIRHPLIGEKAVGNPISLTHKGEGWIITGSNMAGKSTYLRTIAINLVLAYSGSAVRAKNFECSPMEIYTCMRIGDNLEKSISSFYAEILRVKAIIESVKSGERVFYLLDEIFKGTNSRDRHKGAEILINELSTLNTLGLVSTHDLELGEIENEKISNYHFEEYYEDGKIRFDYTLRKGISTTQNALYLMRMAGINC</sequence>
<evidence type="ECO:0000259" key="5">
    <source>
        <dbReference type="SMART" id="SM00534"/>
    </source>
</evidence>
<dbReference type="EMBL" id="FOOE01000010">
    <property type="protein sequence ID" value="SFF79093.1"/>
    <property type="molecule type" value="Genomic_DNA"/>
</dbReference>
<feature type="transmembrane region" description="Helical" evidence="4">
    <location>
        <begin position="326"/>
        <end position="343"/>
    </location>
</feature>
<keyword evidence="4" id="KW-0472">Membrane</keyword>
<keyword evidence="7" id="KW-1185">Reference proteome</keyword>
<dbReference type="STRING" id="1529.SAMN04487885_110112"/>
<dbReference type="GO" id="GO:0140664">
    <property type="term" value="F:ATP-dependent DNA damage sensor activity"/>
    <property type="evidence" value="ECO:0007669"/>
    <property type="project" value="InterPro"/>
</dbReference>
<evidence type="ECO:0000256" key="1">
    <source>
        <dbReference type="ARBA" id="ARBA00022741"/>
    </source>
</evidence>
<keyword evidence="1" id="KW-0547">Nucleotide-binding</keyword>
<dbReference type="InterPro" id="IPR000432">
    <property type="entry name" value="DNA_mismatch_repair_MutS_C"/>
</dbReference>
<dbReference type="GeneID" id="90545707"/>
<dbReference type="Gene3D" id="1.10.1420.10">
    <property type="match status" value="1"/>
</dbReference>
<evidence type="ECO:0000313" key="7">
    <source>
        <dbReference type="Proteomes" id="UP000182135"/>
    </source>
</evidence>
<dbReference type="SMART" id="SM00534">
    <property type="entry name" value="MUTSac"/>
    <property type="match status" value="1"/>
</dbReference>
<dbReference type="InterPro" id="IPR027417">
    <property type="entry name" value="P-loop_NTPase"/>
</dbReference>
<name>A0A1I2LJ57_9CLOT</name>
<proteinExistence type="predicted"/>
<protein>
    <submittedName>
        <fullName evidence="6">DNA mismatch repair ATPase MutS</fullName>
    </submittedName>
</protein>
<feature type="transmembrane region" description="Helical" evidence="4">
    <location>
        <begin position="235"/>
        <end position="252"/>
    </location>
</feature>
<feature type="domain" description="DNA mismatch repair proteins mutS family" evidence="5">
    <location>
        <begin position="419"/>
        <end position="592"/>
    </location>
</feature>
<evidence type="ECO:0000256" key="2">
    <source>
        <dbReference type="ARBA" id="ARBA00022840"/>
    </source>
</evidence>
<dbReference type="Proteomes" id="UP000182135">
    <property type="component" value="Unassembled WGS sequence"/>
</dbReference>
<keyword evidence="2" id="KW-0067">ATP-binding</keyword>
<accession>A0A1I2LJ57</accession>
<evidence type="ECO:0000256" key="3">
    <source>
        <dbReference type="ARBA" id="ARBA00023125"/>
    </source>
</evidence>
<dbReference type="eggNOG" id="COG0249">
    <property type="taxonomic scope" value="Bacteria"/>
</dbReference>
<feature type="transmembrane region" description="Helical" evidence="4">
    <location>
        <begin position="30"/>
        <end position="48"/>
    </location>
</feature>
<dbReference type="SUPFAM" id="SSF52540">
    <property type="entry name" value="P-loop containing nucleoside triphosphate hydrolases"/>
    <property type="match status" value="1"/>
</dbReference>
<dbReference type="Pfam" id="PF00488">
    <property type="entry name" value="MutS_V"/>
    <property type="match status" value="1"/>
</dbReference>
<dbReference type="GO" id="GO:0005829">
    <property type="term" value="C:cytosol"/>
    <property type="evidence" value="ECO:0007669"/>
    <property type="project" value="TreeGrafter"/>
</dbReference>
<dbReference type="GO" id="GO:0006298">
    <property type="term" value="P:mismatch repair"/>
    <property type="evidence" value="ECO:0007669"/>
    <property type="project" value="InterPro"/>
</dbReference>
<evidence type="ECO:0000313" key="6">
    <source>
        <dbReference type="EMBL" id="SFF79093.1"/>
    </source>
</evidence>
<keyword evidence="4" id="KW-1133">Transmembrane helix</keyword>
<gene>
    <name evidence="6" type="ORF">SAMN04487885_110112</name>
</gene>
<reference evidence="6 7" key="1">
    <citation type="submission" date="2016-10" db="EMBL/GenBank/DDBJ databases">
        <authorList>
            <person name="de Groot N.N."/>
        </authorList>
    </citation>
    <scope>NUCLEOTIDE SEQUENCE [LARGE SCALE GENOMIC DNA]</scope>
    <source>
        <strain evidence="6 7">NLAE-zl-G419</strain>
    </source>
</reference>
<dbReference type="GO" id="GO:0005524">
    <property type="term" value="F:ATP binding"/>
    <property type="evidence" value="ECO:0007669"/>
    <property type="project" value="UniProtKB-KW"/>
</dbReference>
<dbReference type="RefSeq" id="WP_027638743.1">
    <property type="nucleotide sequence ID" value="NZ_BAAACD010000033.1"/>
</dbReference>
<keyword evidence="4" id="KW-0812">Transmembrane</keyword>
<dbReference type="PANTHER" id="PTHR11361:SF99">
    <property type="entry name" value="DNA MISMATCH REPAIR PROTEIN"/>
    <property type="match status" value="1"/>
</dbReference>
<dbReference type="AlphaFoldDB" id="A0A1I2LJ57"/>
<dbReference type="InterPro" id="IPR045076">
    <property type="entry name" value="MutS"/>
</dbReference>
<dbReference type="Gene3D" id="3.40.50.300">
    <property type="entry name" value="P-loop containing nucleotide triphosphate hydrolases"/>
    <property type="match status" value="1"/>
</dbReference>